<dbReference type="PANTHER" id="PTHR12725">
    <property type="entry name" value="HALOACID DEHALOGENASE-LIKE HYDROLASE"/>
    <property type="match status" value="1"/>
</dbReference>
<dbReference type="SFLD" id="SFLDG01129">
    <property type="entry name" value="C1.5:_HAD__Beta-PGM__Phosphata"/>
    <property type="match status" value="1"/>
</dbReference>
<dbReference type="Gene3D" id="3.40.50.1000">
    <property type="entry name" value="HAD superfamily/HAD-like"/>
    <property type="match status" value="1"/>
</dbReference>
<protein>
    <submittedName>
        <fullName evidence="1">Uncharacterized protein</fullName>
    </submittedName>
</protein>
<dbReference type="NCBIfam" id="TIGR01509">
    <property type="entry name" value="HAD-SF-IA-v3"/>
    <property type="match status" value="1"/>
</dbReference>
<dbReference type="InterPro" id="IPR006439">
    <property type="entry name" value="HAD-SF_hydro_IA"/>
</dbReference>
<dbReference type="EnsemblPlants" id="EMT24021">
    <property type="protein sequence ID" value="EMT24021"/>
    <property type="gene ID" value="F775_31588"/>
</dbReference>
<reference evidence="1" key="1">
    <citation type="submission" date="2015-06" db="UniProtKB">
        <authorList>
            <consortium name="EnsemblPlants"/>
        </authorList>
    </citation>
    <scope>IDENTIFICATION</scope>
</reference>
<dbReference type="CDD" id="cd02604">
    <property type="entry name" value="HAD_5NT"/>
    <property type="match status" value="1"/>
</dbReference>
<organism evidence="1">
    <name type="scientific">Aegilops tauschii</name>
    <name type="common">Tausch's goatgrass</name>
    <name type="synonym">Aegilops squarrosa</name>
    <dbReference type="NCBI Taxonomy" id="37682"/>
    <lineage>
        <taxon>Eukaryota</taxon>
        <taxon>Viridiplantae</taxon>
        <taxon>Streptophyta</taxon>
        <taxon>Embryophyta</taxon>
        <taxon>Tracheophyta</taxon>
        <taxon>Spermatophyta</taxon>
        <taxon>Magnoliopsida</taxon>
        <taxon>Liliopsida</taxon>
        <taxon>Poales</taxon>
        <taxon>Poaceae</taxon>
        <taxon>BOP clade</taxon>
        <taxon>Pooideae</taxon>
        <taxon>Triticodae</taxon>
        <taxon>Triticeae</taxon>
        <taxon>Triticinae</taxon>
        <taxon>Aegilops</taxon>
    </lineage>
</organism>
<dbReference type="InterPro" id="IPR010237">
    <property type="entry name" value="Pyr-5-nucltdase"/>
</dbReference>
<dbReference type="AlphaFoldDB" id="M8CKT3"/>
<accession>M8CKT3</accession>
<dbReference type="SFLD" id="SFLDS00003">
    <property type="entry name" value="Haloacid_Dehalogenase"/>
    <property type="match status" value="1"/>
</dbReference>
<name>M8CKT3_AEGTA</name>
<evidence type="ECO:0000313" key="1">
    <source>
        <dbReference type="EnsemblPlants" id="EMT24021"/>
    </source>
</evidence>
<dbReference type="PANTHER" id="PTHR12725:SF119">
    <property type="entry name" value="OS07G0634400 PROTEIN"/>
    <property type="match status" value="1"/>
</dbReference>
<dbReference type="SUPFAM" id="SSF56784">
    <property type="entry name" value="HAD-like"/>
    <property type="match status" value="1"/>
</dbReference>
<proteinExistence type="predicted"/>
<dbReference type="NCBIfam" id="TIGR01993">
    <property type="entry name" value="Pyr-5-nucltdase"/>
    <property type="match status" value="1"/>
</dbReference>
<dbReference type="InterPro" id="IPR036412">
    <property type="entry name" value="HAD-like_sf"/>
</dbReference>
<dbReference type="InterPro" id="IPR023214">
    <property type="entry name" value="HAD_sf"/>
</dbReference>
<dbReference type="Pfam" id="PF00702">
    <property type="entry name" value="Hydrolase"/>
    <property type="match status" value="1"/>
</dbReference>
<sequence>MESYANGAKFDCLLFDMDDTLYPLSLGINLACRKNIQEFVCSYTCSIYQIADYMLNKLQIEESLVPKMCLDLYKEYGTTMAGLKLMGYDFDYDEFHASVHGKLPYEKLKPDPVLRNLLLSMPQRKIIFTNSDEAHAATVLEKMGLEGCFEGIICFETLNQKNSGDKRVLCKPSLESMEAVVEIAKLDPKKTVFFDDSPRNIASGKAAGFHTVIKNGGGERLNPGKTRIWYGLLDHNPW</sequence>